<dbReference type="SUPFAM" id="SSF56112">
    <property type="entry name" value="Protein kinase-like (PK-like)"/>
    <property type="match status" value="1"/>
</dbReference>
<keyword evidence="3" id="KW-0813">Transport</keyword>
<dbReference type="AlphaFoldDB" id="A0A0F8A4R6"/>
<evidence type="ECO:0000256" key="8">
    <source>
        <dbReference type="ARBA" id="ARBA00022840"/>
    </source>
</evidence>
<evidence type="ECO:0000256" key="3">
    <source>
        <dbReference type="ARBA" id="ARBA00022448"/>
    </source>
</evidence>
<protein>
    <recommendedName>
        <fullName evidence="2">non-specific serine/threonine protein kinase</fullName>
        <ecNumber evidence="2">2.7.11.1</ecNumber>
    </recommendedName>
    <alternativeName>
        <fullName evidence="11">Autophagy-related protein 1</fullName>
    </alternativeName>
</protein>
<keyword evidence="7" id="KW-0418">Kinase</keyword>
<evidence type="ECO:0000256" key="9">
    <source>
        <dbReference type="ARBA" id="ARBA00022927"/>
    </source>
</evidence>
<dbReference type="GO" id="GO:0004674">
    <property type="term" value="F:protein serine/threonine kinase activity"/>
    <property type="evidence" value="ECO:0007669"/>
    <property type="project" value="UniProtKB-KW"/>
</dbReference>
<dbReference type="GO" id="GO:0015031">
    <property type="term" value="P:protein transport"/>
    <property type="evidence" value="ECO:0007669"/>
    <property type="project" value="UniProtKB-KW"/>
</dbReference>
<dbReference type="GO" id="GO:0000422">
    <property type="term" value="P:autophagy of mitochondrion"/>
    <property type="evidence" value="ECO:0007669"/>
    <property type="project" value="TreeGrafter"/>
</dbReference>
<evidence type="ECO:0000313" key="16">
    <source>
        <dbReference type="Proteomes" id="UP000054481"/>
    </source>
</evidence>
<evidence type="ECO:0000256" key="12">
    <source>
        <dbReference type="ARBA" id="ARBA00047899"/>
    </source>
</evidence>
<dbReference type="GO" id="GO:0034727">
    <property type="term" value="P:piecemeal microautophagy of the nucleus"/>
    <property type="evidence" value="ECO:0007669"/>
    <property type="project" value="TreeGrafter"/>
</dbReference>
<dbReference type="InterPro" id="IPR011009">
    <property type="entry name" value="Kinase-like_dom_sf"/>
</dbReference>
<dbReference type="GO" id="GO:0042594">
    <property type="term" value="P:response to starvation"/>
    <property type="evidence" value="ECO:0007669"/>
    <property type="project" value="TreeGrafter"/>
</dbReference>
<dbReference type="GO" id="GO:0005829">
    <property type="term" value="C:cytosol"/>
    <property type="evidence" value="ECO:0007669"/>
    <property type="project" value="TreeGrafter"/>
</dbReference>
<comment type="catalytic activity">
    <reaction evidence="12">
        <text>L-threonyl-[protein] + ATP = O-phospho-L-threonyl-[protein] + ADP + H(+)</text>
        <dbReference type="Rhea" id="RHEA:46608"/>
        <dbReference type="Rhea" id="RHEA-COMP:11060"/>
        <dbReference type="Rhea" id="RHEA-COMP:11605"/>
        <dbReference type="ChEBI" id="CHEBI:15378"/>
        <dbReference type="ChEBI" id="CHEBI:30013"/>
        <dbReference type="ChEBI" id="CHEBI:30616"/>
        <dbReference type="ChEBI" id="CHEBI:61977"/>
        <dbReference type="ChEBI" id="CHEBI:456216"/>
        <dbReference type="EC" id="2.7.11.1"/>
    </reaction>
</comment>
<evidence type="ECO:0000256" key="10">
    <source>
        <dbReference type="ARBA" id="ARBA00023006"/>
    </source>
</evidence>
<dbReference type="GO" id="GO:0005776">
    <property type="term" value="C:autophagosome"/>
    <property type="evidence" value="ECO:0007669"/>
    <property type="project" value="TreeGrafter"/>
</dbReference>
<dbReference type="PANTHER" id="PTHR24348:SF22">
    <property type="entry name" value="NON-SPECIFIC SERINE_THREONINE PROTEIN KINASE"/>
    <property type="match status" value="1"/>
</dbReference>
<dbReference type="GO" id="GO:0005524">
    <property type="term" value="F:ATP binding"/>
    <property type="evidence" value="ECO:0007669"/>
    <property type="project" value="UniProtKB-KW"/>
</dbReference>
<evidence type="ECO:0000256" key="1">
    <source>
        <dbReference type="ARBA" id="ARBA00004623"/>
    </source>
</evidence>
<dbReference type="InterPro" id="IPR008271">
    <property type="entry name" value="Ser/Thr_kinase_AS"/>
</dbReference>
<dbReference type="SMART" id="SM00220">
    <property type="entry name" value="S_TKc"/>
    <property type="match status" value="1"/>
</dbReference>
<dbReference type="Pfam" id="PF00069">
    <property type="entry name" value="Pkinase"/>
    <property type="match status" value="1"/>
</dbReference>
<keyword evidence="5" id="KW-0808">Transferase</keyword>
<dbReference type="GO" id="GO:0000045">
    <property type="term" value="P:autophagosome assembly"/>
    <property type="evidence" value="ECO:0007669"/>
    <property type="project" value="TreeGrafter"/>
</dbReference>
<accession>A0A0F8A4R6</accession>
<comment type="subcellular location">
    <subcellularLocation>
        <location evidence="1">Preautophagosomal structure membrane</location>
        <topology evidence="1">Peripheral membrane protein</topology>
    </subcellularLocation>
</comment>
<evidence type="ECO:0000256" key="5">
    <source>
        <dbReference type="ARBA" id="ARBA00022679"/>
    </source>
</evidence>
<feature type="domain" description="Protein kinase" evidence="14">
    <location>
        <begin position="215"/>
        <end position="443"/>
    </location>
</feature>
<dbReference type="InterPro" id="IPR045269">
    <property type="entry name" value="Atg1-like"/>
</dbReference>
<proteinExistence type="predicted"/>
<gene>
    <name evidence="15" type="ORF">HIM_06493</name>
</gene>
<dbReference type="GO" id="GO:0034045">
    <property type="term" value="C:phagophore assembly site membrane"/>
    <property type="evidence" value="ECO:0007669"/>
    <property type="project" value="UniProtKB-SubCell"/>
</dbReference>
<keyword evidence="8" id="KW-0067">ATP-binding</keyword>
<dbReference type="OrthoDB" id="4062651at2759"/>
<reference evidence="15 16" key="1">
    <citation type="journal article" date="2014" name="Genome Biol. Evol.">
        <title>Comparative genomics and transcriptomics analyses reveal divergent lifestyle features of nematode endoparasitic fungus Hirsutella minnesotensis.</title>
        <authorList>
            <person name="Lai Y."/>
            <person name="Liu K."/>
            <person name="Zhang X."/>
            <person name="Zhang X."/>
            <person name="Li K."/>
            <person name="Wang N."/>
            <person name="Shu C."/>
            <person name="Wu Y."/>
            <person name="Wang C."/>
            <person name="Bushley K.E."/>
            <person name="Xiang M."/>
            <person name="Liu X."/>
        </authorList>
    </citation>
    <scope>NUCLEOTIDE SEQUENCE [LARGE SCALE GENOMIC DNA]</scope>
    <source>
        <strain evidence="15 16">3608</strain>
    </source>
</reference>
<dbReference type="EMBL" id="KQ030529">
    <property type="protein sequence ID" value="KJZ74044.1"/>
    <property type="molecule type" value="Genomic_DNA"/>
</dbReference>
<keyword evidence="10" id="KW-0072">Autophagy</keyword>
<dbReference type="EC" id="2.7.11.1" evidence="2"/>
<dbReference type="PROSITE" id="PS50011">
    <property type="entry name" value="PROTEIN_KINASE_DOM"/>
    <property type="match status" value="1"/>
</dbReference>
<evidence type="ECO:0000259" key="14">
    <source>
        <dbReference type="PROSITE" id="PS50011"/>
    </source>
</evidence>
<dbReference type="Gene3D" id="1.10.510.10">
    <property type="entry name" value="Transferase(Phosphotransferase) domain 1"/>
    <property type="match status" value="1"/>
</dbReference>
<dbReference type="PROSITE" id="PS00108">
    <property type="entry name" value="PROTEIN_KINASE_ST"/>
    <property type="match status" value="1"/>
</dbReference>
<sequence>MAQNFHPKTLFHLVPANDPAHKALLHPDNRSFVSRSDDKRREPGLEVGFHVPSKSRGHVITRLGRDADLILNQSTPKNPMSAVHVAFEVNAATCHVLLSVRSKRPSSVNLELPAASEKAHGESITGDSVIIYGQTYLISIASYEFILVWRTMSATVADNINSLKTLTMQGFQSSQQLAQNMRSRDRPTDVDVSEAQSWHITRLNTARLPHFRDVEQLRTIKASGAFGNVFKAVDRSTGHNFAIKVVNLAAYINADIETARALLHKEIKFMERFKHEHIIELLGYQRFDTPHPEIFMPLRDGTLGSLVKSHNSHVPLNRESVSLAVLEQMLGALDYLANANIVHRDIKPDNILYSNLGNGYYHFQLANFGLANYRSIAQTFCGTGYFQAPEFWPYKSNVIAGQSPKMDIWSLFATIVAFHSAFTEFPPATGDYLVVLGILRKKG</sequence>
<evidence type="ECO:0000256" key="4">
    <source>
        <dbReference type="ARBA" id="ARBA00022527"/>
    </source>
</evidence>
<comment type="catalytic activity">
    <reaction evidence="13">
        <text>L-seryl-[protein] + ATP = O-phospho-L-seryl-[protein] + ADP + H(+)</text>
        <dbReference type="Rhea" id="RHEA:17989"/>
        <dbReference type="Rhea" id="RHEA-COMP:9863"/>
        <dbReference type="Rhea" id="RHEA-COMP:11604"/>
        <dbReference type="ChEBI" id="CHEBI:15378"/>
        <dbReference type="ChEBI" id="CHEBI:29999"/>
        <dbReference type="ChEBI" id="CHEBI:30616"/>
        <dbReference type="ChEBI" id="CHEBI:83421"/>
        <dbReference type="ChEBI" id="CHEBI:456216"/>
        <dbReference type="EC" id="2.7.11.1"/>
    </reaction>
</comment>
<dbReference type="Proteomes" id="UP000054481">
    <property type="component" value="Unassembled WGS sequence"/>
</dbReference>
<keyword evidence="4" id="KW-0723">Serine/threonine-protein kinase</keyword>
<evidence type="ECO:0000256" key="13">
    <source>
        <dbReference type="ARBA" id="ARBA00048679"/>
    </source>
</evidence>
<organism evidence="15 16">
    <name type="scientific">Hirsutella minnesotensis 3608</name>
    <dbReference type="NCBI Taxonomy" id="1043627"/>
    <lineage>
        <taxon>Eukaryota</taxon>
        <taxon>Fungi</taxon>
        <taxon>Dikarya</taxon>
        <taxon>Ascomycota</taxon>
        <taxon>Pezizomycotina</taxon>
        <taxon>Sordariomycetes</taxon>
        <taxon>Hypocreomycetidae</taxon>
        <taxon>Hypocreales</taxon>
        <taxon>Ophiocordycipitaceae</taxon>
        <taxon>Hirsutella</taxon>
    </lineage>
</organism>
<keyword evidence="16" id="KW-1185">Reference proteome</keyword>
<evidence type="ECO:0000256" key="11">
    <source>
        <dbReference type="ARBA" id="ARBA00030237"/>
    </source>
</evidence>
<evidence type="ECO:0000256" key="2">
    <source>
        <dbReference type="ARBA" id="ARBA00012513"/>
    </source>
</evidence>
<dbReference type="GO" id="GO:0010506">
    <property type="term" value="P:regulation of autophagy"/>
    <property type="evidence" value="ECO:0007669"/>
    <property type="project" value="InterPro"/>
</dbReference>
<evidence type="ECO:0000256" key="7">
    <source>
        <dbReference type="ARBA" id="ARBA00022777"/>
    </source>
</evidence>
<evidence type="ECO:0000313" key="15">
    <source>
        <dbReference type="EMBL" id="KJZ74044.1"/>
    </source>
</evidence>
<dbReference type="PANTHER" id="PTHR24348">
    <property type="entry name" value="SERINE/THREONINE-PROTEIN KINASE UNC-51-RELATED"/>
    <property type="match status" value="1"/>
</dbReference>
<dbReference type="GO" id="GO:0061709">
    <property type="term" value="P:reticulophagy"/>
    <property type="evidence" value="ECO:0007669"/>
    <property type="project" value="TreeGrafter"/>
</dbReference>
<keyword evidence="6" id="KW-0547">Nucleotide-binding</keyword>
<keyword evidence="9" id="KW-0653">Protein transport</keyword>
<evidence type="ECO:0000256" key="6">
    <source>
        <dbReference type="ARBA" id="ARBA00022741"/>
    </source>
</evidence>
<dbReference type="InterPro" id="IPR000719">
    <property type="entry name" value="Prot_kinase_dom"/>
</dbReference>
<name>A0A0F8A4R6_9HYPO</name>